<accession>A0ABR7R542</accession>
<dbReference type="RefSeq" id="WP_187777931.1">
    <property type="nucleotide sequence ID" value="NZ_JACTUZ010000019.1"/>
</dbReference>
<sequence>MAFEQRDMTGTLFRNESDNEKAPSHKGKIMVGGVEYPIAAWIKEGQKGRFFSIKVEEPREQRQASGGDYQPRQRTPGEHPMPQRGGGPKKPISAGLEDDIPFSAEVR</sequence>
<evidence type="ECO:0008006" key="4">
    <source>
        <dbReference type="Google" id="ProtNLM"/>
    </source>
</evidence>
<protein>
    <recommendedName>
        <fullName evidence="4">DUF736 domain-containing protein</fullName>
    </recommendedName>
</protein>
<reference evidence="2 3" key="1">
    <citation type="journal article" date="2009" name="Int. J. Syst. Evol. Microbiol.">
        <title>Transfer of Teichococcus ludipueritiae and Muricoccus roseus to the genus Roseomonas, as Roseomonas ludipueritiae comb. nov. and Roseomonas rosea comb. nov., respectively, and emended description of the genus Roseomonas.</title>
        <authorList>
            <person name="Sanchez-Porro C."/>
            <person name="Gallego V."/>
            <person name="Busse H.J."/>
            <person name="Kampfer P."/>
            <person name="Ventosa A."/>
        </authorList>
    </citation>
    <scope>NUCLEOTIDE SEQUENCE [LARGE SCALE GENOMIC DNA]</scope>
    <source>
        <strain evidence="2 3">DSM 14915</strain>
    </source>
</reference>
<comment type="caution">
    <text evidence="2">The sequence shown here is derived from an EMBL/GenBank/DDBJ whole genome shotgun (WGS) entry which is preliminary data.</text>
</comment>
<proteinExistence type="predicted"/>
<evidence type="ECO:0000313" key="2">
    <source>
        <dbReference type="EMBL" id="MBC9176787.1"/>
    </source>
</evidence>
<name>A0ABR7R542_9PROT</name>
<dbReference type="Proteomes" id="UP000603940">
    <property type="component" value="Unassembled WGS sequence"/>
</dbReference>
<feature type="region of interest" description="Disordered" evidence="1">
    <location>
        <begin position="1"/>
        <end position="26"/>
    </location>
</feature>
<evidence type="ECO:0000256" key="1">
    <source>
        <dbReference type="SAM" id="MobiDB-lite"/>
    </source>
</evidence>
<keyword evidence="3" id="KW-1185">Reference proteome</keyword>
<organism evidence="2 3">
    <name type="scientific">Pseudoroseomonas ludipueritiae</name>
    <dbReference type="NCBI Taxonomy" id="198093"/>
    <lineage>
        <taxon>Bacteria</taxon>
        <taxon>Pseudomonadati</taxon>
        <taxon>Pseudomonadota</taxon>
        <taxon>Alphaproteobacteria</taxon>
        <taxon>Acetobacterales</taxon>
        <taxon>Acetobacteraceae</taxon>
        <taxon>Pseudoroseomonas</taxon>
    </lineage>
</organism>
<gene>
    <name evidence="2" type="ORF">IBL25_07495</name>
</gene>
<feature type="region of interest" description="Disordered" evidence="1">
    <location>
        <begin position="55"/>
        <end position="107"/>
    </location>
</feature>
<dbReference type="EMBL" id="JACTUZ010000019">
    <property type="protein sequence ID" value="MBC9176787.1"/>
    <property type="molecule type" value="Genomic_DNA"/>
</dbReference>
<evidence type="ECO:0000313" key="3">
    <source>
        <dbReference type="Proteomes" id="UP000603940"/>
    </source>
</evidence>